<proteinExistence type="predicted"/>
<evidence type="ECO:0000313" key="1">
    <source>
        <dbReference type="EMBL" id="KGF73182.1"/>
    </source>
</evidence>
<gene>
    <name evidence="1" type="ORF">DO97_02415</name>
</gene>
<dbReference type="EMBL" id="JJML01000015">
    <property type="protein sequence ID" value="KGF73182.1"/>
    <property type="molecule type" value="Genomic_DNA"/>
</dbReference>
<protein>
    <submittedName>
        <fullName evidence="1">Uncharacterized protein</fullName>
    </submittedName>
</protein>
<accession>A0A098TMT2</accession>
<organism evidence="1 2">
    <name type="scientific">Neosynechococcus sphagnicola sy1</name>
    <dbReference type="NCBI Taxonomy" id="1497020"/>
    <lineage>
        <taxon>Bacteria</taxon>
        <taxon>Bacillati</taxon>
        <taxon>Cyanobacteriota</taxon>
        <taxon>Cyanophyceae</taxon>
        <taxon>Neosynechococcales</taxon>
        <taxon>Neosynechococcaceae</taxon>
        <taxon>Neosynechococcus</taxon>
    </lineage>
</organism>
<dbReference type="STRING" id="1497020.DO97_02415"/>
<reference evidence="1 2" key="1">
    <citation type="journal article" date="2014" name="Mol. Ecol.">
        <title>Evolution of Synechococcus.</title>
        <authorList>
            <person name="Dvorak P."/>
            <person name="Casamatta D."/>
            <person name="Hasler P."/>
            <person name="Poulickova A."/>
            <person name="Ondrej V."/>
            <person name="Sanges R."/>
        </authorList>
    </citation>
    <scope>NUCLEOTIDE SEQUENCE [LARGE SCALE GENOMIC DNA]</scope>
    <source>
        <strain evidence="1 2">CAUP A 1101</strain>
    </source>
</reference>
<dbReference type="Proteomes" id="UP000030170">
    <property type="component" value="Unassembled WGS sequence"/>
</dbReference>
<keyword evidence="2" id="KW-1185">Reference proteome</keyword>
<dbReference type="AlphaFoldDB" id="A0A098TMT2"/>
<sequence length="95" mass="10717">MLYIVGSETQTATSPVMQGEDKCRLWFPSLTNMMLAIAESLETIGGLFPPSIPRHDPRYEDADAYIDEDEEREQWKTLVAITEKYGSPHGIIVTN</sequence>
<name>A0A098TMT2_9CYAN</name>
<comment type="caution">
    <text evidence="1">The sequence shown here is derived from an EMBL/GenBank/DDBJ whole genome shotgun (WGS) entry which is preliminary data.</text>
</comment>
<evidence type="ECO:0000313" key="2">
    <source>
        <dbReference type="Proteomes" id="UP000030170"/>
    </source>
</evidence>